<dbReference type="OrthoDB" id="3055845at2759"/>
<dbReference type="Proteomes" id="UP000717328">
    <property type="component" value="Unassembled WGS sequence"/>
</dbReference>
<dbReference type="EMBL" id="JABCKI010001059">
    <property type="protein sequence ID" value="KAG5649397.1"/>
    <property type="molecule type" value="Genomic_DNA"/>
</dbReference>
<reference evidence="1" key="1">
    <citation type="submission" date="2021-02" db="EMBL/GenBank/DDBJ databases">
        <authorList>
            <person name="Nieuwenhuis M."/>
            <person name="Van De Peppel L.J.J."/>
        </authorList>
    </citation>
    <scope>NUCLEOTIDE SEQUENCE</scope>
    <source>
        <strain evidence="1">D49</strain>
    </source>
</reference>
<dbReference type="Gene3D" id="3.80.10.10">
    <property type="entry name" value="Ribonuclease Inhibitor"/>
    <property type="match status" value="1"/>
</dbReference>
<proteinExistence type="predicted"/>
<sequence length="339" mass="39255">MHRCLRIQEILANIFATIFEDEDQLWISWARSSTLASAAQTCKIFSGPALDALWHSQRLYNLIKCFPIDALKLDGHDVTINRRLSREDYLRVHFYSARIKEIVHEEDTDYNINPMVIALLLSQQTLYGPLLPNVRHFYLGTTHFYGQAILSRLLVGPNLRTIHLISEVWDDEPGPWENMLYVLKPCLSNLEAFTFESEICGRTMRFDAIDAMIEMHHSFSKLRNLDTRNFDATYAVLSHIATMPRLQTLTFGILAPELQKFNALPRPEPHFPSLVKLTIDTDSLSDCGSFFAHLSFKKLQSLRVKQYRSGLDWQLEPFFNALNRHLLPSRLEVLNIDNY</sequence>
<accession>A0A9P7GF25</accession>
<evidence type="ECO:0000313" key="1">
    <source>
        <dbReference type="EMBL" id="KAG5649397.1"/>
    </source>
</evidence>
<keyword evidence="2" id="KW-1185">Reference proteome</keyword>
<evidence type="ECO:0000313" key="2">
    <source>
        <dbReference type="Proteomes" id="UP000717328"/>
    </source>
</evidence>
<organism evidence="1 2">
    <name type="scientific">Sphagnurus paluster</name>
    <dbReference type="NCBI Taxonomy" id="117069"/>
    <lineage>
        <taxon>Eukaryota</taxon>
        <taxon>Fungi</taxon>
        <taxon>Dikarya</taxon>
        <taxon>Basidiomycota</taxon>
        <taxon>Agaricomycotina</taxon>
        <taxon>Agaricomycetes</taxon>
        <taxon>Agaricomycetidae</taxon>
        <taxon>Agaricales</taxon>
        <taxon>Tricholomatineae</taxon>
        <taxon>Lyophyllaceae</taxon>
        <taxon>Sphagnurus</taxon>
    </lineage>
</organism>
<reference evidence="1" key="2">
    <citation type="submission" date="2021-10" db="EMBL/GenBank/DDBJ databases">
        <title>Phylogenomics reveals ancestral predisposition of the termite-cultivated fungus Termitomyces towards a domesticated lifestyle.</title>
        <authorList>
            <person name="Auxier B."/>
            <person name="Grum-Grzhimaylo A."/>
            <person name="Cardenas M.E."/>
            <person name="Lodge J.D."/>
            <person name="Laessoe T."/>
            <person name="Pedersen O."/>
            <person name="Smith M.E."/>
            <person name="Kuyper T.W."/>
            <person name="Franco-Molano E.A."/>
            <person name="Baroni T.J."/>
            <person name="Aanen D.K."/>
        </authorList>
    </citation>
    <scope>NUCLEOTIDE SEQUENCE</scope>
    <source>
        <strain evidence="1">D49</strain>
    </source>
</reference>
<protein>
    <recommendedName>
        <fullName evidence="3">F-box domain-containing protein</fullName>
    </recommendedName>
</protein>
<dbReference type="InterPro" id="IPR032675">
    <property type="entry name" value="LRR_dom_sf"/>
</dbReference>
<dbReference type="AlphaFoldDB" id="A0A9P7GF25"/>
<evidence type="ECO:0008006" key="3">
    <source>
        <dbReference type="Google" id="ProtNLM"/>
    </source>
</evidence>
<dbReference type="SUPFAM" id="SSF52047">
    <property type="entry name" value="RNI-like"/>
    <property type="match status" value="1"/>
</dbReference>
<gene>
    <name evidence="1" type="ORF">H0H81_004108</name>
</gene>
<name>A0A9P7GF25_9AGAR</name>
<comment type="caution">
    <text evidence="1">The sequence shown here is derived from an EMBL/GenBank/DDBJ whole genome shotgun (WGS) entry which is preliminary data.</text>
</comment>